<proteinExistence type="predicted"/>
<dbReference type="FunFam" id="1.20.5.190:FF:000048">
    <property type="entry name" value="IQ motif containing B1"/>
    <property type="match status" value="1"/>
</dbReference>
<dbReference type="Pfam" id="PF00621">
    <property type="entry name" value="RhoGEF"/>
    <property type="match status" value="1"/>
</dbReference>
<dbReference type="Bgee" id="ENSMODG00000018272">
    <property type="expression patterns" value="Expressed in spermatocyte and 20 other cell types or tissues"/>
</dbReference>
<feature type="domain" description="DH" evidence="2">
    <location>
        <begin position="896"/>
        <end position="1087"/>
    </location>
</feature>
<dbReference type="CDD" id="cd00160">
    <property type="entry name" value="RhoGEF"/>
    <property type="match status" value="1"/>
</dbReference>
<evidence type="ECO:0000259" key="2">
    <source>
        <dbReference type="PROSITE" id="PS50010"/>
    </source>
</evidence>
<reference evidence="3" key="2">
    <citation type="submission" date="2025-08" db="UniProtKB">
        <authorList>
            <consortium name="Ensembl"/>
        </authorList>
    </citation>
    <scope>IDENTIFICATION</scope>
</reference>
<dbReference type="HOGENOM" id="CLU_262903_0_0_1"/>
<feature type="region of interest" description="Disordered" evidence="1">
    <location>
        <begin position="726"/>
        <end position="746"/>
    </location>
</feature>
<dbReference type="InterPro" id="IPR000219">
    <property type="entry name" value="DH_dom"/>
</dbReference>
<dbReference type="GO" id="GO:0005085">
    <property type="term" value="F:guanyl-nucleotide exchange factor activity"/>
    <property type="evidence" value="ECO:0007669"/>
    <property type="project" value="InterPro"/>
</dbReference>
<feature type="compositionally biased region" description="Polar residues" evidence="1">
    <location>
        <begin position="854"/>
        <end position="865"/>
    </location>
</feature>
<dbReference type="PROSITE" id="PS50010">
    <property type="entry name" value="DH_2"/>
    <property type="match status" value="1"/>
</dbReference>
<reference evidence="3 4" key="1">
    <citation type="journal article" date="2007" name="Nature">
        <title>Genome of the marsupial Monodelphis domestica reveals innovation in non-coding sequences.</title>
        <authorList>
            <person name="Mikkelsen T.S."/>
            <person name="Wakefield M.J."/>
            <person name="Aken B."/>
            <person name="Amemiya C.T."/>
            <person name="Chang J.L."/>
            <person name="Duke S."/>
            <person name="Garber M."/>
            <person name="Gentles A.J."/>
            <person name="Goodstadt L."/>
            <person name="Heger A."/>
            <person name="Jurka J."/>
            <person name="Kamal M."/>
            <person name="Mauceli E."/>
            <person name="Searle S.M."/>
            <person name="Sharpe T."/>
            <person name="Baker M.L."/>
            <person name="Batzer M.A."/>
            <person name="Benos P.V."/>
            <person name="Belov K."/>
            <person name="Clamp M."/>
            <person name="Cook A."/>
            <person name="Cuff J."/>
            <person name="Das R."/>
            <person name="Davidow L."/>
            <person name="Deakin J.E."/>
            <person name="Fazzari M.J."/>
            <person name="Glass J.L."/>
            <person name="Grabherr M."/>
            <person name="Greally J.M."/>
            <person name="Gu W."/>
            <person name="Hore T.A."/>
            <person name="Huttley G.A."/>
            <person name="Kleber M."/>
            <person name="Jirtle R.L."/>
            <person name="Koina E."/>
            <person name="Lee J.T."/>
            <person name="Mahony S."/>
            <person name="Marra M.A."/>
            <person name="Miller R.D."/>
            <person name="Nicholls R.D."/>
            <person name="Oda M."/>
            <person name="Papenfuss A.T."/>
            <person name="Parra Z.E."/>
            <person name="Pollock D.D."/>
            <person name="Ray D.A."/>
            <person name="Schein J.E."/>
            <person name="Speed T.P."/>
            <person name="Thompson K."/>
            <person name="VandeBerg J.L."/>
            <person name="Wade C.M."/>
            <person name="Walker J.A."/>
            <person name="Waters P.D."/>
            <person name="Webber C."/>
            <person name="Weidman J.R."/>
            <person name="Xie X."/>
            <person name="Zody M.C."/>
            <person name="Baldwin J."/>
            <person name="Abdouelleil A."/>
            <person name="Abdulkadir J."/>
            <person name="Abebe A."/>
            <person name="Abera B."/>
            <person name="Abreu J."/>
            <person name="Acer S.C."/>
            <person name="Aftuck L."/>
            <person name="Alexander A."/>
            <person name="An P."/>
            <person name="Anderson E."/>
            <person name="Anderson S."/>
            <person name="Arachi H."/>
            <person name="Azer M."/>
            <person name="Bachantsang P."/>
            <person name="Barry A."/>
            <person name="Bayul T."/>
            <person name="Berlin A."/>
            <person name="Bessette D."/>
            <person name="Bloom T."/>
            <person name="Bloom T."/>
            <person name="Boguslavskiy L."/>
            <person name="Bonnet C."/>
            <person name="Boukhgalter B."/>
            <person name="Bourzgui I."/>
            <person name="Brown A."/>
            <person name="Cahill P."/>
            <person name="Channer S."/>
            <person name="Cheshatsang Y."/>
            <person name="Chuda L."/>
            <person name="Citroen M."/>
            <person name="Collymore A."/>
            <person name="Cooke P."/>
            <person name="Costello M."/>
            <person name="D'Aco K."/>
            <person name="Daza R."/>
            <person name="De Haan G."/>
            <person name="DeGray S."/>
            <person name="DeMaso C."/>
            <person name="Dhargay N."/>
            <person name="Dooley K."/>
            <person name="Dooley E."/>
            <person name="Doricent M."/>
            <person name="Dorje P."/>
            <person name="Dorjee K."/>
            <person name="Dupes A."/>
            <person name="Elong R."/>
            <person name="Falk J."/>
            <person name="Farina A."/>
            <person name="Faro S."/>
            <person name="Ferguson D."/>
            <person name="Fisher S."/>
            <person name="Foley C.D."/>
            <person name="Franke A."/>
            <person name="Friedrich D."/>
            <person name="Gadbois L."/>
            <person name="Gearin G."/>
            <person name="Gearin C.R."/>
            <person name="Giannoukos G."/>
            <person name="Goode T."/>
            <person name="Graham J."/>
            <person name="Grandbois E."/>
            <person name="Grewal S."/>
            <person name="Gyaltsen K."/>
            <person name="Hafez N."/>
            <person name="Hagos B."/>
            <person name="Hall J."/>
            <person name="Henson C."/>
            <person name="Hollinger A."/>
            <person name="Honan T."/>
            <person name="Huard M.D."/>
            <person name="Hughes L."/>
            <person name="Hurhula B."/>
            <person name="Husby M.E."/>
            <person name="Kamat A."/>
            <person name="Kanga B."/>
            <person name="Kashin S."/>
            <person name="Khazanovich D."/>
            <person name="Kisner P."/>
            <person name="Lance K."/>
            <person name="Lara M."/>
            <person name="Lee W."/>
            <person name="Lennon N."/>
            <person name="Letendre F."/>
            <person name="LeVine R."/>
            <person name="Lipovsky A."/>
            <person name="Liu X."/>
            <person name="Liu J."/>
            <person name="Liu S."/>
            <person name="Lokyitsang T."/>
            <person name="Lokyitsang Y."/>
            <person name="Lubonja R."/>
            <person name="Lui A."/>
            <person name="MacDonald P."/>
            <person name="Magnisalis V."/>
            <person name="Maru K."/>
            <person name="Matthews C."/>
            <person name="McCusker W."/>
            <person name="McDonough S."/>
            <person name="Mehta T."/>
            <person name="Meldrim J."/>
            <person name="Meneus L."/>
            <person name="Mihai O."/>
            <person name="Mihalev A."/>
            <person name="Mihova T."/>
            <person name="Mittelman R."/>
            <person name="Mlenga V."/>
            <person name="Montmayeur A."/>
            <person name="Mulrain L."/>
            <person name="Navidi A."/>
            <person name="Naylor J."/>
            <person name="Negash T."/>
            <person name="Nguyen T."/>
            <person name="Nguyen N."/>
            <person name="Nicol R."/>
            <person name="Norbu C."/>
            <person name="Norbu N."/>
            <person name="Novod N."/>
            <person name="O'Neill B."/>
            <person name="Osman S."/>
            <person name="Markiewicz E."/>
            <person name="Oyono O.L."/>
            <person name="Patti C."/>
            <person name="Phunkhang P."/>
            <person name="Pierre F."/>
            <person name="Priest M."/>
            <person name="Raghuraman S."/>
            <person name="Rege F."/>
            <person name="Reyes R."/>
            <person name="Rise C."/>
            <person name="Rogov P."/>
            <person name="Ross K."/>
            <person name="Ryan E."/>
            <person name="Settipalli S."/>
            <person name="Shea T."/>
            <person name="Sherpa N."/>
            <person name="Shi L."/>
            <person name="Shih D."/>
            <person name="Sparrow T."/>
            <person name="Spaulding J."/>
            <person name="Stalker J."/>
            <person name="Stange-Thomann N."/>
            <person name="Stavropoulos S."/>
            <person name="Stone C."/>
            <person name="Strader C."/>
            <person name="Tesfaye S."/>
            <person name="Thomson T."/>
            <person name="Thoulutsang Y."/>
            <person name="Thoulutsang D."/>
            <person name="Topham K."/>
            <person name="Topping I."/>
            <person name="Tsamla T."/>
            <person name="Vassiliev H."/>
            <person name="Vo A."/>
            <person name="Wangchuk T."/>
            <person name="Wangdi T."/>
            <person name="Weiand M."/>
            <person name="Wilkinson J."/>
            <person name="Wilson A."/>
            <person name="Yadav S."/>
            <person name="Young G."/>
            <person name="Yu Q."/>
            <person name="Zembek L."/>
            <person name="Zhong D."/>
            <person name="Zimmer A."/>
            <person name="Zwirko Z."/>
            <person name="Jaffe D.B."/>
            <person name="Alvarez P."/>
            <person name="Brockman W."/>
            <person name="Butler J."/>
            <person name="Chin C."/>
            <person name="Gnerre S."/>
            <person name="MacCallum I."/>
            <person name="Graves J.A."/>
            <person name="Ponting C.P."/>
            <person name="Breen M."/>
            <person name="Samollow P.B."/>
            <person name="Lander E.S."/>
            <person name="Lindblad-Toh K."/>
        </authorList>
    </citation>
    <scope>NUCLEOTIDE SEQUENCE [LARGE SCALE GENOMIC DNA]</scope>
</reference>
<dbReference type="SMART" id="SM00325">
    <property type="entry name" value="RhoGEF"/>
    <property type="match status" value="1"/>
</dbReference>
<dbReference type="Pfam" id="PF00612">
    <property type="entry name" value="IQ"/>
    <property type="match status" value="2"/>
</dbReference>
<sequence>MESTTVDPRILSIAAEVTESPEQNVPVILLKLKEIINSAPLGSSELKKIKQDIYCYNLIQYCLLVLRKDGAKIQGGWVTISQLAQILSQCCVGLEPKEEAEEFYNKLLPSAADNFLTLGRRLQKCYISAVKDEEKDEFLWHFQSVIDSLCWLLGGHIQLTKYVLQSDHFLHLLQTDDIKTGSSIMTVLQNILQVKSGDFLMIKEKAFHSILDELIFKLSSSTCLVIGSAAIKLLLLLASSHPEIIMLLNSRYTGLKSILNKQCSGKEIDQEVKQLFSLLHSEVCHEDQKFYQAACKIQAAWKGFQTRKRMKKLPYAVTTLQRNFRNKREKQLLKLKKQKEEKDLKLQLQLQRQRAMRISRECRLNLLEIVHPGQMGKYIQEMEEKSALVIQKYWRGYRERKNFCQQKQSLQEYKAAVILQRAALTFLRKCHKRKKMSNSWQGLPGLTDARRMELKQHVDNYIKRHSASEMSHVASRELHTEAQERLGHYFLGRALEERAQQRREALQAQISTNIEQLMSAPNLRETTGQEPELFISRSRPVATRAKQAHLATLMERQAPWWKKLEDEFTDLKLRTLAFGDRSQLLCEPVGLNLPTWKTKPQATVENPESLQAVNDCVFDRGGKEDAMCLAFGSLCSTYPFSASAHLHKSPLSCTPIVAVKSPSWSQEPQDVGSTTLDNNSRFVEAPIATQICWKEMKDKIAKDTHLVEWTLSSNCHCSSLNNPLESSKSPQECQPQPHFSGSTPMTNNWKKQLELKSAATIHQHMKKWQTKKNPELPGVPHGWKLDENNCSLPAKQHWNNMDHLSTGNQVTGLCEGQDENEPCGDQEPGPALRAGAAEAEQEDPGLESALAPSWRSQASTVSNSPEAHCTDCREEKEALSPGHRSLCGQCTKLRWERKQAVLEFIQTEASYGENLRVIKEQFQLPMQSAGLLSPGQLLAVFSNIQELIDLNEKFLESLKEEIAEALSQGDDDLMNVCVGGIFLKYVNMLPAFQTYCLQQASSISTLSTLEKEKELLRIFLHASQTNNTALRRMNLRSFLMAPLQRITKYPLLLSRITQATATFHPDYSHLCEATSHLASYLEHINRKTRQEGSLPWALRPFRQDVCHHHEAIAAIDRRELALKTLGWLWEETRFVMEGGLQLAQLPDGPWTRKGSRTLKFQTLQVILMARLQKSAEIGSRHGSLGQGPVGDAALVLIRDKSHGKLNLVRSPVRLGQCVVSADPVCKTFELLEIQQGALILRDEDYARTQLWLYHIRVYARQLGSWKRRRNALPNIMINIPNHP</sequence>
<dbReference type="GO" id="GO:0005516">
    <property type="term" value="F:calmodulin binding"/>
    <property type="evidence" value="ECO:0007669"/>
    <property type="project" value="InterPro"/>
</dbReference>
<dbReference type="GO" id="GO:0060271">
    <property type="term" value="P:cilium assembly"/>
    <property type="evidence" value="ECO:0000318"/>
    <property type="project" value="GO_Central"/>
</dbReference>
<dbReference type="Proteomes" id="UP000002280">
    <property type="component" value="Chromosome 4"/>
</dbReference>
<dbReference type="Gene3D" id="1.20.5.190">
    <property type="match status" value="2"/>
</dbReference>
<dbReference type="PANTHER" id="PTHR15673">
    <property type="entry name" value="IQ CALMODULIN-BINDING MOTIF CONTAINING PROTEIN 1"/>
    <property type="match status" value="1"/>
</dbReference>
<evidence type="ECO:0000256" key="1">
    <source>
        <dbReference type="SAM" id="MobiDB-lite"/>
    </source>
</evidence>
<dbReference type="CDD" id="cd23767">
    <property type="entry name" value="IQCD"/>
    <property type="match status" value="2"/>
</dbReference>
<dbReference type="GeneTree" id="ENSGT00390000002188"/>
<dbReference type="SUPFAM" id="SSF48065">
    <property type="entry name" value="DBL homology domain (DH-domain)"/>
    <property type="match status" value="1"/>
</dbReference>
<keyword evidence="4" id="KW-1185">Reference proteome</keyword>
<dbReference type="PROSITE" id="PS50096">
    <property type="entry name" value="IQ"/>
    <property type="match status" value="2"/>
</dbReference>
<dbReference type="STRING" id="13616.ENSMODP00000022786"/>
<dbReference type="PANTHER" id="PTHR15673:SF2">
    <property type="entry name" value="IQ CALMODULIN-BINDING MOTIF-CONTAINING PROTEIN 1"/>
    <property type="match status" value="1"/>
</dbReference>
<dbReference type="InParanoid" id="F6Q714"/>
<dbReference type="GO" id="GO:0005929">
    <property type="term" value="C:cilium"/>
    <property type="evidence" value="ECO:0000318"/>
    <property type="project" value="GO_Central"/>
</dbReference>
<evidence type="ECO:0000313" key="3">
    <source>
        <dbReference type="Ensembl" id="ENSMODP00000022786.3"/>
    </source>
</evidence>
<feature type="region of interest" description="Disordered" evidence="1">
    <location>
        <begin position="815"/>
        <end position="866"/>
    </location>
</feature>
<dbReference type="eggNOG" id="KOG0160">
    <property type="taxonomic scope" value="Eukaryota"/>
</dbReference>
<dbReference type="eggNOG" id="KOG4305">
    <property type="taxonomic scope" value="Eukaryota"/>
</dbReference>
<protein>
    <recommendedName>
        <fullName evidence="2">DH domain-containing protein</fullName>
    </recommendedName>
</protein>
<organism evidence="3 4">
    <name type="scientific">Monodelphis domestica</name>
    <name type="common">Gray short-tailed opossum</name>
    <dbReference type="NCBI Taxonomy" id="13616"/>
    <lineage>
        <taxon>Eukaryota</taxon>
        <taxon>Metazoa</taxon>
        <taxon>Chordata</taxon>
        <taxon>Craniata</taxon>
        <taxon>Vertebrata</taxon>
        <taxon>Euteleostomi</taxon>
        <taxon>Mammalia</taxon>
        <taxon>Metatheria</taxon>
        <taxon>Didelphimorphia</taxon>
        <taxon>Didelphidae</taxon>
        <taxon>Monodelphis</taxon>
    </lineage>
</organism>
<dbReference type="SMART" id="SM00015">
    <property type="entry name" value="IQ"/>
    <property type="match status" value="2"/>
</dbReference>
<dbReference type="Gene3D" id="1.20.900.10">
    <property type="entry name" value="Dbl homology (DH) domain"/>
    <property type="match status" value="1"/>
</dbReference>
<accession>F6Q714</accession>
<reference evidence="3" key="3">
    <citation type="submission" date="2025-09" db="UniProtKB">
        <authorList>
            <consortium name="Ensembl"/>
        </authorList>
    </citation>
    <scope>IDENTIFICATION</scope>
</reference>
<evidence type="ECO:0000313" key="4">
    <source>
        <dbReference type="Proteomes" id="UP000002280"/>
    </source>
</evidence>
<dbReference type="Ensembl" id="ENSMODT00000023189.4">
    <property type="protein sequence ID" value="ENSMODP00000022786.3"/>
    <property type="gene ID" value="ENSMODG00000018272.4"/>
</dbReference>
<dbReference type="InterPro" id="IPR000048">
    <property type="entry name" value="IQ_motif_EF-hand-BS"/>
</dbReference>
<name>F6Q714_MONDO</name>
<dbReference type="InterPro" id="IPR035899">
    <property type="entry name" value="DBL_dom_sf"/>
</dbReference>
<dbReference type="InterPro" id="IPR028765">
    <property type="entry name" value="IQCB1"/>
</dbReference>